<comment type="caution">
    <text evidence="1">The sequence shown here is derived from an EMBL/GenBank/DDBJ whole genome shotgun (WGS) entry which is preliminary data.</text>
</comment>
<evidence type="ECO:0000313" key="2">
    <source>
        <dbReference type="Proteomes" id="UP000295680"/>
    </source>
</evidence>
<sequence>MTDPVYLLVCRACGTGDLIMPFGSAGERGKWAAAHTRGTGHESWFVRDQVQEVDEEADRP</sequence>
<protein>
    <submittedName>
        <fullName evidence="1">Uncharacterized protein</fullName>
    </submittedName>
</protein>
<dbReference type="RefSeq" id="WP_132120961.1">
    <property type="nucleotide sequence ID" value="NZ_SLWS01000006.1"/>
</dbReference>
<dbReference type="AlphaFoldDB" id="A0A4V2S6R8"/>
<dbReference type="Proteomes" id="UP000295680">
    <property type="component" value="Unassembled WGS sequence"/>
</dbReference>
<accession>A0A4V2S6R8</accession>
<name>A0A4V2S6R8_9PSEU</name>
<evidence type="ECO:0000313" key="1">
    <source>
        <dbReference type="EMBL" id="TCO57150.1"/>
    </source>
</evidence>
<organism evidence="1 2">
    <name type="scientific">Actinocrispum wychmicini</name>
    <dbReference type="NCBI Taxonomy" id="1213861"/>
    <lineage>
        <taxon>Bacteria</taxon>
        <taxon>Bacillati</taxon>
        <taxon>Actinomycetota</taxon>
        <taxon>Actinomycetes</taxon>
        <taxon>Pseudonocardiales</taxon>
        <taxon>Pseudonocardiaceae</taxon>
        <taxon>Actinocrispum</taxon>
    </lineage>
</organism>
<gene>
    <name evidence="1" type="ORF">EV192_106627</name>
</gene>
<proteinExistence type="predicted"/>
<dbReference type="OrthoDB" id="9973235at2"/>
<reference evidence="1 2" key="1">
    <citation type="submission" date="2019-03" db="EMBL/GenBank/DDBJ databases">
        <title>Genomic Encyclopedia of Type Strains, Phase IV (KMG-IV): sequencing the most valuable type-strain genomes for metagenomic binning, comparative biology and taxonomic classification.</title>
        <authorList>
            <person name="Goeker M."/>
        </authorList>
    </citation>
    <scope>NUCLEOTIDE SEQUENCE [LARGE SCALE GENOMIC DNA]</scope>
    <source>
        <strain evidence="1 2">DSM 45934</strain>
    </source>
</reference>
<dbReference type="EMBL" id="SLWS01000006">
    <property type="protein sequence ID" value="TCO57150.1"/>
    <property type="molecule type" value="Genomic_DNA"/>
</dbReference>
<keyword evidence="2" id="KW-1185">Reference proteome</keyword>